<gene>
    <name evidence="1" type="ORF">B296_00042559</name>
</gene>
<sequence length="194" mass="21494">MLLSMGSLVGHPSCALGVNPSIPPLRSCSRPLLFRRRRQFLDLGAASTSPASAVARNGLKFLARFAISYRTSISISCRYGTYRAVPTHDTLRYQAVPSVSVLCRTDMYRAYRTVGVVSDYDLLALDSISGFLHLFCFPKEDESYICTLLFCPGSGRADTSMFPEVDSTWKVGIITRGNVVRAALQIKHEMERKS</sequence>
<evidence type="ECO:0000313" key="1">
    <source>
        <dbReference type="EMBL" id="RRT55830.1"/>
    </source>
</evidence>
<protein>
    <submittedName>
        <fullName evidence="1">Uncharacterized protein</fullName>
    </submittedName>
</protein>
<reference evidence="1 2" key="1">
    <citation type="journal article" date="2014" name="Agronomy (Basel)">
        <title>A Draft Genome Sequence for Ensete ventricosum, the Drought-Tolerant Tree Against Hunger.</title>
        <authorList>
            <person name="Harrison J."/>
            <person name="Moore K.A."/>
            <person name="Paszkiewicz K."/>
            <person name="Jones T."/>
            <person name="Grant M."/>
            <person name="Ambacheew D."/>
            <person name="Muzemil S."/>
            <person name="Studholme D.J."/>
        </authorList>
    </citation>
    <scope>NUCLEOTIDE SEQUENCE [LARGE SCALE GENOMIC DNA]</scope>
</reference>
<dbReference type="AlphaFoldDB" id="A0A426YVQ9"/>
<evidence type="ECO:0000313" key="2">
    <source>
        <dbReference type="Proteomes" id="UP000287651"/>
    </source>
</evidence>
<accession>A0A426YVQ9</accession>
<organism evidence="1 2">
    <name type="scientific">Ensete ventricosum</name>
    <name type="common">Abyssinian banana</name>
    <name type="synonym">Musa ensete</name>
    <dbReference type="NCBI Taxonomy" id="4639"/>
    <lineage>
        <taxon>Eukaryota</taxon>
        <taxon>Viridiplantae</taxon>
        <taxon>Streptophyta</taxon>
        <taxon>Embryophyta</taxon>
        <taxon>Tracheophyta</taxon>
        <taxon>Spermatophyta</taxon>
        <taxon>Magnoliopsida</taxon>
        <taxon>Liliopsida</taxon>
        <taxon>Zingiberales</taxon>
        <taxon>Musaceae</taxon>
        <taxon>Ensete</taxon>
    </lineage>
</organism>
<proteinExistence type="predicted"/>
<comment type="caution">
    <text evidence="1">The sequence shown here is derived from an EMBL/GenBank/DDBJ whole genome shotgun (WGS) entry which is preliminary data.</text>
</comment>
<dbReference type="Proteomes" id="UP000287651">
    <property type="component" value="Unassembled WGS sequence"/>
</dbReference>
<name>A0A426YVQ9_ENSVE</name>
<dbReference type="EMBL" id="AMZH03009906">
    <property type="protein sequence ID" value="RRT55830.1"/>
    <property type="molecule type" value="Genomic_DNA"/>
</dbReference>